<name>A0A9P7EVT9_9AGAM</name>
<proteinExistence type="predicted"/>
<evidence type="ECO:0000313" key="2">
    <source>
        <dbReference type="EMBL" id="KAG2093712.1"/>
    </source>
</evidence>
<accession>A0A9P7EVT9</accession>
<dbReference type="Proteomes" id="UP000823399">
    <property type="component" value="Unassembled WGS sequence"/>
</dbReference>
<feature type="compositionally biased region" description="Low complexity" evidence="1">
    <location>
        <begin position="171"/>
        <end position="181"/>
    </location>
</feature>
<organism evidence="2 3">
    <name type="scientific">Suillus discolor</name>
    <dbReference type="NCBI Taxonomy" id="1912936"/>
    <lineage>
        <taxon>Eukaryota</taxon>
        <taxon>Fungi</taxon>
        <taxon>Dikarya</taxon>
        <taxon>Basidiomycota</taxon>
        <taxon>Agaricomycotina</taxon>
        <taxon>Agaricomycetes</taxon>
        <taxon>Agaricomycetidae</taxon>
        <taxon>Boletales</taxon>
        <taxon>Suillineae</taxon>
        <taxon>Suillaceae</taxon>
        <taxon>Suillus</taxon>
    </lineage>
</organism>
<dbReference type="GeneID" id="64705940"/>
<feature type="region of interest" description="Disordered" evidence="1">
    <location>
        <begin position="129"/>
        <end position="204"/>
    </location>
</feature>
<sequence length="591" mass="64792">MSSPIICWYGGCAPVRFILEYFAFLLYKSNGSELVESAVDYYLKSPTATIVEKGAKEISHQGYHGEELGKILEFILENCLCASLRVVEDASPSKTITRGTRRQYGLLRSSPACDDMGITGLDAVGVSPSMKCSSSLRPRTAPAPTSSALPKYRPRSTLIESVLPKKPVSPPRSSTRRQPSSSEEEDKVHSLRYKGSMEEKRPKSLISPLPHKALTVKVYLPNLTPLSTPSKICKLLMPKKTSPAKVESARPGEIIKIKTISSASKSNIARPLSSSSSHSSVCSQSLPQTPSKSGFGFGHSKNNQMSSPLRSTGRPAPESPLAHHTRQNSTMVLGRSTMPTPLSHLAEEDSEDSIEADGVGLLLSPVAPLEAPTPAIPRIWAVQLQHNESEPEMPLRPSQFLPTRANLSYLSPVPLTSQSTPGLRPPKAHSANCSSIMSWEQLANDGSQMIIQEEVEKMFSEIQATFMPVDPSLNLWVNILCLQVASTENTVKECFVRSQELEEQLHAPKHSHVQETEELTKQVSFLEQQLHISVEARERLDEEHSAFTASLQDQLRCAEASSKQASNTAFAHGQEEAAVSWAELLNQKQQK</sequence>
<reference evidence="2" key="1">
    <citation type="journal article" date="2020" name="New Phytol.">
        <title>Comparative genomics reveals dynamic genome evolution in host specialist ectomycorrhizal fungi.</title>
        <authorList>
            <person name="Lofgren L.A."/>
            <person name="Nguyen N.H."/>
            <person name="Vilgalys R."/>
            <person name="Ruytinx J."/>
            <person name="Liao H.L."/>
            <person name="Branco S."/>
            <person name="Kuo A."/>
            <person name="LaButti K."/>
            <person name="Lipzen A."/>
            <person name="Andreopoulos W."/>
            <person name="Pangilinan J."/>
            <person name="Riley R."/>
            <person name="Hundley H."/>
            <person name="Na H."/>
            <person name="Barry K."/>
            <person name="Grigoriev I.V."/>
            <person name="Stajich J.E."/>
            <person name="Kennedy P.G."/>
        </authorList>
    </citation>
    <scope>NUCLEOTIDE SEQUENCE</scope>
    <source>
        <strain evidence="2">FC423</strain>
    </source>
</reference>
<keyword evidence="3" id="KW-1185">Reference proteome</keyword>
<dbReference type="OrthoDB" id="3203770at2759"/>
<dbReference type="EMBL" id="JABBWM010000083">
    <property type="protein sequence ID" value="KAG2093712.1"/>
    <property type="molecule type" value="Genomic_DNA"/>
</dbReference>
<feature type="compositionally biased region" description="Polar residues" evidence="1">
    <location>
        <begin position="130"/>
        <end position="148"/>
    </location>
</feature>
<gene>
    <name evidence="2" type="ORF">F5147DRAFT_820851</name>
</gene>
<feature type="compositionally biased region" description="Polar residues" evidence="1">
    <location>
        <begin position="300"/>
        <end position="310"/>
    </location>
</feature>
<dbReference type="AlphaFoldDB" id="A0A9P7EVT9"/>
<evidence type="ECO:0000313" key="3">
    <source>
        <dbReference type="Proteomes" id="UP000823399"/>
    </source>
</evidence>
<dbReference type="RefSeq" id="XP_041287270.1">
    <property type="nucleotide sequence ID" value="XM_041443681.1"/>
</dbReference>
<evidence type="ECO:0000256" key="1">
    <source>
        <dbReference type="SAM" id="MobiDB-lite"/>
    </source>
</evidence>
<feature type="compositionally biased region" description="Low complexity" evidence="1">
    <location>
        <begin position="273"/>
        <end position="285"/>
    </location>
</feature>
<comment type="caution">
    <text evidence="2">The sequence shown here is derived from an EMBL/GenBank/DDBJ whole genome shotgun (WGS) entry which is preliminary data.</text>
</comment>
<feature type="region of interest" description="Disordered" evidence="1">
    <location>
        <begin position="265"/>
        <end position="342"/>
    </location>
</feature>
<protein>
    <submittedName>
        <fullName evidence="2">Uncharacterized protein</fullName>
    </submittedName>
</protein>